<dbReference type="SUPFAM" id="SSF64268">
    <property type="entry name" value="PX domain"/>
    <property type="match status" value="1"/>
</dbReference>
<dbReference type="CDD" id="cd02677">
    <property type="entry name" value="MIT_SNX15"/>
    <property type="match status" value="1"/>
</dbReference>
<keyword evidence="4" id="KW-1185">Reference proteome</keyword>
<accession>A0AAV6GQZ7</accession>
<proteinExistence type="predicted"/>
<dbReference type="InterPro" id="IPR036871">
    <property type="entry name" value="PX_dom_sf"/>
</dbReference>
<dbReference type="PROSITE" id="PS50195">
    <property type="entry name" value="PX"/>
    <property type="match status" value="1"/>
</dbReference>
<comment type="caution">
    <text evidence="3">The sequence shown here is derived from an EMBL/GenBank/DDBJ whole genome shotgun (WGS) entry which is preliminary data.</text>
</comment>
<evidence type="ECO:0000313" key="3">
    <source>
        <dbReference type="EMBL" id="KAG5277543.1"/>
    </source>
</evidence>
<dbReference type="PANTHER" id="PTHR15508">
    <property type="entry name" value="RIBOSOMAL PROTEIN S6 KINASE"/>
    <property type="match status" value="1"/>
</dbReference>
<dbReference type="SMART" id="SM00745">
    <property type="entry name" value="MIT"/>
    <property type="match status" value="1"/>
</dbReference>
<dbReference type="AlphaFoldDB" id="A0AAV6GQZ7"/>
<dbReference type="SUPFAM" id="SSF116846">
    <property type="entry name" value="MIT domain"/>
    <property type="match status" value="1"/>
</dbReference>
<evidence type="ECO:0000313" key="4">
    <source>
        <dbReference type="Proteomes" id="UP000823561"/>
    </source>
</evidence>
<dbReference type="InterPro" id="IPR001683">
    <property type="entry name" value="PX_dom"/>
</dbReference>
<dbReference type="EMBL" id="JADWDJ010000008">
    <property type="protein sequence ID" value="KAG5277543.1"/>
    <property type="molecule type" value="Genomic_DNA"/>
</dbReference>
<sequence length="465" mass="51262">MISQREKGELARFYTVTDPRKHEKGYTVYKVTARIISRKNPEDVQEITVWKRYNDFRKLHRDLWQIHRNLFRHSELFPPFAKAKVFGRFDDSVIEERRQCSEDLLQFSANIPALYSSQHIEDFFKDGEVQDGSELIGPAEPFSDFLADSLSDCSSEVQRDIGGVDDLTVTSQSEYGGPSSESDLISLLVDGDSLAELDDGMASGSESPNHVAAPGCGPAPSAQLREAPPIRSEPEASGRASGRTGGLFPSALKRRRDYLDRAGELIRLAAHNEAQGHVQAALTHYRGGVDLLLQGVQGEVSPSRREAVKRKTAEYLMRAEQLTNQHAHLNDIMGQSSTHSAVLGSQCCRPSWSQQTQSDDLNNYRVLGVIDKVLLVMDKRTQETFILKGLRKSSEYEAWEAVVPHREPARLFQCNEAVTSPSYKSLGVPCGPLAVQAARTADSVGPGALAGPSTFQPQGPSLLLA</sequence>
<dbReference type="GO" id="GO:0035091">
    <property type="term" value="F:phosphatidylinositol binding"/>
    <property type="evidence" value="ECO:0007669"/>
    <property type="project" value="InterPro"/>
</dbReference>
<organism evidence="3 4">
    <name type="scientific">Alosa alosa</name>
    <name type="common">allis shad</name>
    <dbReference type="NCBI Taxonomy" id="278164"/>
    <lineage>
        <taxon>Eukaryota</taxon>
        <taxon>Metazoa</taxon>
        <taxon>Chordata</taxon>
        <taxon>Craniata</taxon>
        <taxon>Vertebrata</taxon>
        <taxon>Euteleostomi</taxon>
        <taxon>Actinopterygii</taxon>
        <taxon>Neopterygii</taxon>
        <taxon>Teleostei</taxon>
        <taxon>Clupei</taxon>
        <taxon>Clupeiformes</taxon>
        <taxon>Clupeoidei</taxon>
        <taxon>Clupeidae</taxon>
        <taxon>Alosa</taxon>
    </lineage>
</organism>
<feature type="domain" description="PX" evidence="2">
    <location>
        <begin position="7"/>
        <end position="131"/>
    </location>
</feature>
<dbReference type="GO" id="GO:0005769">
    <property type="term" value="C:early endosome"/>
    <property type="evidence" value="ECO:0007669"/>
    <property type="project" value="TreeGrafter"/>
</dbReference>
<dbReference type="PANTHER" id="PTHR15508:SF2">
    <property type="entry name" value="RIBOSOMAL PROTEIN S6 KINASE DELTA-1"/>
    <property type="match status" value="1"/>
</dbReference>
<gene>
    <name evidence="3" type="ORF">AALO_G00118820</name>
</gene>
<evidence type="ECO:0000256" key="1">
    <source>
        <dbReference type="SAM" id="MobiDB-lite"/>
    </source>
</evidence>
<feature type="region of interest" description="Disordered" evidence="1">
    <location>
        <begin position="197"/>
        <end position="248"/>
    </location>
</feature>
<dbReference type="Pfam" id="PF00787">
    <property type="entry name" value="PX"/>
    <property type="match status" value="1"/>
</dbReference>
<dbReference type="InterPro" id="IPR007330">
    <property type="entry name" value="MIT_dom"/>
</dbReference>
<protein>
    <recommendedName>
        <fullName evidence="2">PX domain-containing protein</fullName>
    </recommendedName>
</protein>
<dbReference type="InterPro" id="IPR051866">
    <property type="entry name" value="Intracell_Sig-Traffick_Protein"/>
</dbReference>
<dbReference type="Proteomes" id="UP000823561">
    <property type="component" value="Chromosome 8"/>
</dbReference>
<dbReference type="InterPro" id="IPR036181">
    <property type="entry name" value="MIT_dom_sf"/>
</dbReference>
<evidence type="ECO:0000259" key="2">
    <source>
        <dbReference type="PROSITE" id="PS50195"/>
    </source>
</evidence>
<name>A0AAV6GQZ7_9TELE</name>
<dbReference type="Gene3D" id="3.30.1520.10">
    <property type="entry name" value="Phox-like domain"/>
    <property type="match status" value="1"/>
</dbReference>
<reference evidence="3" key="1">
    <citation type="submission" date="2020-10" db="EMBL/GenBank/DDBJ databases">
        <title>Chromosome-scale genome assembly of the Allis shad, Alosa alosa.</title>
        <authorList>
            <person name="Margot Z."/>
            <person name="Christophe K."/>
            <person name="Cabau C."/>
            <person name="Louis A."/>
            <person name="Berthelot C."/>
            <person name="Parey E."/>
            <person name="Roest Crollius H."/>
            <person name="Montfort J."/>
            <person name="Robinson-Rechavi M."/>
            <person name="Bucao C."/>
            <person name="Bouchez O."/>
            <person name="Gislard M."/>
            <person name="Lluch J."/>
            <person name="Milhes M."/>
            <person name="Lampietro C."/>
            <person name="Lopez Roques C."/>
            <person name="Donnadieu C."/>
            <person name="Braasch I."/>
            <person name="Desvignes T."/>
            <person name="Postlethwait J."/>
            <person name="Bobe J."/>
            <person name="Guiguen Y."/>
        </authorList>
    </citation>
    <scope>NUCLEOTIDE SEQUENCE</scope>
    <source>
        <strain evidence="3">M-15738</strain>
        <tissue evidence="3">Blood</tissue>
    </source>
</reference>
<dbReference type="Gene3D" id="1.20.58.80">
    <property type="entry name" value="Phosphotransferase system, lactose/cellobiose-type IIA subunit"/>
    <property type="match status" value="1"/>
</dbReference>
<dbReference type="FunFam" id="3.30.1520.10:FF:000017">
    <property type="entry name" value="ribosomal protein S6 kinase delta-1 isoform X1"/>
    <property type="match status" value="1"/>
</dbReference>
<dbReference type="Pfam" id="PF04212">
    <property type="entry name" value="MIT"/>
    <property type="match status" value="1"/>
</dbReference>
<dbReference type="SMART" id="SM00312">
    <property type="entry name" value="PX"/>
    <property type="match status" value="1"/>
</dbReference>
<dbReference type="FunFam" id="1.20.58.80:FF:000005">
    <property type="entry name" value="ribosomal protein S6 kinase delta-1 isoform X1"/>
    <property type="match status" value="1"/>
</dbReference>